<reference evidence="2" key="1">
    <citation type="submission" date="2021-11" db="EMBL/GenBank/DDBJ databases">
        <authorList>
            <person name="Islam A."/>
            <person name="Islam S."/>
            <person name="Flora M.S."/>
            <person name="Rahman M."/>
            <person name="Ziaur R.M."/>
            <person name="Epstein J.H."/>
            <person name="Hassan M."/>
            <person name="Klassen M."/>
            <person name="Woodard K."/>
            <person name="Webb A."/>
            <person name="Webby R.J."/>
            <person name="El Zowalaty M.E."/>
        </authorList>
    </citation>
    <scope>NUCLEOTIDE SEQUENCE</scope>
    <source>
        <strain evidence="2">Pbs3</strain>
    </source>
</reference>
<feature type="compositionally biased region" description="Basic and acidic residues" evidence="1">
    <location>
        <begin position="54"/>
        <end position="64"/>
    </location>
</feature>
<protein>
    <submittedName>
        <fullName evidence="2">Uncharacterized protein</fullName>
    </submittedName>
</protein>
<organism evidence="2 3">
    <name type="scientific">Peronospora belbahrii</name>
    <dbReference type="NCBI Taxonomy" id="622444"/>
    <lineage>
        <taxon>Eukaryota</taxon>
        <taxon>Sar</taxon>
        <taxon>Stramenopiles</taxon>
        <taxon>Oomycota</taxon>
        <taxon>Peronosporomycetes</taxon>
        <taxon>Peronosporales</taxon>
        <taxon>Peronosporaceae</taxon>
        <taxon>Peronospora</taxon>
    </lineage>
</organism>
<evidence type="ECO:0000313" key="2">
    <source>
        <dbReference type="EMBL" id="CAH0473311.1"/>
    </source>
</evidence>
<dbReference type="AlphaFoldDB" id="A0AAU9KP06"/>
<comment type="caution">
    <text evidence="2">The sequence shown here is derived from an EMBL/GenBank/DDBJ whole genome shotgun (WGS) entry which is preliminary data.</text>
</comment>
<evidence type="ECO:0000313" key="3">
    <source>
        <dbReference type="Proteomes" id="UP001160483"/>
    </source>
</evidence>
<proteinExistence type="predicted"/>
<gene>
    <name evidence="2" type="ORF">PBS003_LOCUS216</name>
</gene>
<name>A0AAU9KP06_9STRA</name>
<dbReference type="Proteomes" id="UP001160483">
    <property type="component" value="Unassembled WGS sequence"/>
</dbReference>
<dbReference type="EMBL" id="CAKKTJ010000038">
    <property type="protein sequence ID" value="CAH0473311.1"/>
    <property type="molecule type" value="Genomic_DNA"/>
</dbReference>
<feature type="region of interest" description="Disordered" evidence="1">
    <location>
        <begin position="54"/>
        <end position="86"/>
    </location>
</feature>
<accession>A0AAU9KP06</accession>
<evidence type="ECO:0000256" key="1">
    <source>
        <dbReference type="SAM" id="MobiDB-lite"/>
    </source>
</evidence>
<sequence length="86" mass="9632">MALNDVKCEATSSVKAEVAADDTHANVKLEENKDSIKAAVTSAVVVEAEAFREDQKTHGMKQENDYIQAKKSSKWSEKRGRKHEKR</sequence>